<feature type="compositionally biased region" description="Low complexity" evidence="1">
    <location>
        <begin position="907"/>
        <end position="917"/>
    </location>
</feature>
<dbReference type="PANTHER" id="PTHR35366:SF3">
    <property type="entry name" value="CW-TYPE DOMAIN-CONTAINING PROTEIN"/>
    <property type="match status" value="1"/>
</dbReference>
<feature type="compositionally biased region" description="Low complexity" evidence="1">
    <location>
        <begin position="473"/>
        <end position="488"/>
    </location>
</feature>
<feature type="region of interest" description="Disordered" evidence="1">
    <location>
        <begin position="1"/>
        <end position="22"/>
    </location>
</feature>
<feature type="region of interest" description="Disordered" evidence="1">
    <location>
        <begin position="463"/>
        <end position="488"/>
    </location>
</feature>
<feature type="compositionally biased region" description="Acidic residues" evidence="1">
    <location>
        <begin position="920"/>
        <end position="937"/>
    </location>
</feature>
<protein>
    <submittedName>
        <fullName evidence="2">Uncharacterized protein</fullName>
    </submittedName>
</protein>
<dbReference type="EMBL" id="CAJJDM010000119">
    <property type="protein sequence ID" value="CAD8101694.1"/>
    <property type="molecule type" value="Genomic_DNA"/>
</dbReference>
<comment type="caution">
    <text evidence="2">The sequence shown here is derived from an EMBL/GenBank/DDBJ whole genome shotgun (WGS) entry which is preliminary data.</text>
</comment>
<feature type="compositionally biased region" description="Polar residues" evidence="1">
    <location>
        <begin position="463"/>
        <end position="472"/>
    </location>
</feature>
<keyword evidence="3" id="KW-1185">Reference proteome</keyword>
<feature type="compositionally biased region" description="Low complexity" evidence="1">
    <location>
        <begin position="947"/>
        <end position="956"/>
    </location>
</feature>
<feature type="compositionally biased region" description="Basic and acidic residues" evidence="1">
    <location>
        <begin position="661"/>
        <end position="867"/>
    </location>
</feature>
<proteinExistence type="predicted"/>
<evidence type="ECO:0000313" key="3">
    <source>
        <dbReference type="Proteomes" id="UP000688137"/>
    </source>
</evidence>
<accession>A0A8S1PFE0</accession>
<organism evidence="2 3">
    <name type="scientific">Paramecium primaurelia</name>
    <dbReference type="NCBI Taxonomy" id="5886"/>
    <lineage>
        <taxon>Eukaryota</taxon>
        <taxon>Sar</taxon>
        <taxon>Alveolata</taxon>
        <taxon>Ciliophora</taxon>
        <taxon>Intramacronucleata</taxon>
        <taxon>Oligohymenophorea</taxon>
        <taxon>Peniculida</taxon>
        <taxon>Parameciidae</taxon>
        <taxon>Paramecium</taxon>
    </lineage>
</organism>
<gene>
    <name evidence="2" type="ORF">PPRIM_AZ9-3.1.T1160086</name>
</gene>
<name>A0A8S1PFE0_PARPR</name>
<feature type="region of interest" description="Disordered" evidence="1">
    <location>
        <begin position="648"/>
        <end position="974"/>
    </location>
</feature>
<dbReference type="Proteomes" id="UP000688137">
    <property type="component" value="Unassembled WGS sequence"/>
</dbReference>
<sequence length="1391" mass="165346">MQSDNEYIYQKPGQPNIKQNNNSLRYDNRIQSAEPVSRITNQQMPISYQPHQELTKYLKENLSLVNKTVRSFENSISQLLTTFGNNVINGFRVDEFIRKFFCVLERRLNKFFDHLDYTLFQQKIQHQITIPEDYNVPDIRNYIRMKANQIPTDLLNHFQQKLNTDEIDREILRKVDQILRVYELFRSDQAWNFLINITKFNLEQLLENTCNNKLQDIQSIDELLESQFIISIQLIQSAILKNNTNFLNIFNKEDIINKFHQIINDLDDYQIKIDDIQYICQIVCQRDRRIIYNDFHQQITYNLNELAPEYFQILPNKKSQHQLKKEELQNKLINVQKQWELIKLDENYYLILENRINEANLNINQNFSNQQQHIFQLQRLGTFFNRIQNLSSDQISLQKEINNHLDQTKKNVQSKLTDALVKARQFYSKTTPGKNPSNQIKTFVDTLYEELIDLLEKSQSYPNQFNSSLSHTQKSQFGNNSNGSSFQKSANLEKSLQNSSLNRPFSNIQYNGLINPQAKLDNMINWQLEQGQNQDKKQKLNREVYAQPKTDYYNDSFQGKIKNPQYQKLNQNQTSYNKSNSLNDKDYDLIQTKKKEFDNSKAFNPNQSIKSETKYQQTLLNQNNDNRNKINQVLQYDKKYPDNLQKQEYSKDLQKQQIQSLDKKRETEPPKITEIKKEQPLKQEPSKKQDFPKEQLKQPDPPKKTEPPREQPKQPEPPKKPEPPKEQPKQSEPPKKPEPPREQPKQPEPPKKPEPPKEQPKQPEPPKKPEPPKDQPKQPEPPKKPEPPKDQPKQPEPPKKPEPPKEQPKQPEPPKKPEPPKDQPKQPEPPKKPEPPKEQPKQPEPPKKPEPPKEQPKQPEPRKEQPKQPEQFKAQINEDEQKPDMMNKPEQNIQQIKKPDSQLEKIQNQQGQNAKQQNFDEYDINLEDIEDEDDDGIDFMTSYVPSNKNKQTQQKQNEPENKMNQMKQPELSEGDGTEIQIKKLITEKTLPWINKFTKSYKYGAQFQVKDLIYEFNSFDHLIQLFQTFILQDELYFFDFEETDLILEIFEKILAEEDPQNELEQFQAITLQNFQNRTQKQNFSENQKLYYLFDKTDMFPFDFYLIEKDPSQHLLRLYYEDEPSEESMGEQFQNFLSVFQQIFECEEYELDQIVLQPKACQTLKSLKKKDNKYLKALLTLFSHLYEQEGSENINFDEETIARLVWVLHQSNEFFTMFEEQEEDIKELFLDILKQGQQQDPSVEFVIIEQPFNQEGLENLQQDIQMVYQEFLQNKQITQNLISVNVLLEEQQIKINLYCHLQRINNKNILKIFTLNHYSEIGAQIIELLYADDLFEQHIYSEFPRHNIFHECTEITLGAWYFMQTQSKLQPEEAMANLLFSLIPYNLIMTQEE</sequence>
<reference evidence="2" key="1">
    <citation type="submission" date="2021-01" db="EMBL/GenBank/DDBJ databases">
        <authorList>
            <consortium name="Genoscope - CEA"/>
            <person name="William W."/>
        </authorList>
    </citation>
    <scope>NUCLEOTIDE SEQUENCE</scope>
</reference>
<dbReference type="OMA" id="HECTEIT"/>
<evidence type="ECO:0000313" key="2">
    <source>
        <dbReference type="EMBL" id="CAD8101694.1"/>
    </source>
</evidence>
<evidence type="ECO:0000256" key="1">
    <source>
        <dbReference type="SAM" id="MobiDB-lite"/>
    </source>
</evidence>
<dbReference type="PANTHER" id="PTHR35366">
    <property type="entry name" value="PROTEIN CBG18620"/>
    <property type="match status" value="1"/>
</dbReference>